<evidence type="ECO:0000313" key="8">
    <source>
        <dbReference type="EMBL" id="VDO62910.1"/>
    </source>
</evidence>
<keyword evidence="2 7" id="KW-0645">Protease</keyword>
<dbReference type="InterPro" id="IPR001577">
    <property type="entry name" value="Peptidase_M8"/>
</dbReference>
<evidence type="ECO:0000256" key="5">
    <source>
        <dbReference type="ARBA" id="ARBA00022833"/>
    </source>
</evidence>
<keyword evidence="4 7" id="KW-0378">Hydrolase</keyword>
<protein>
    <recommendedName>
        <fullName evidence="7">Leishmanolysin-like peptidase</fullName>
        <ecNumber evidence="7">3.4.24.-</ecNumber>
    </recommendedName>
</protein>
<dbReference type="GO" id="GO:0046872">
    <property type="term" value="F:metal ion binding"/>
    <property type="evidence" value="ECO:0007669"/>
    <property type="project" value="UniProtKB-KW"/>
</dbReference>
<comment type="similarity">
    <text evidence="1 7">Belongs to the peptidase M8 family.</text>
</comment>
<keyword evidence="5 7" id="KW-0862">Zinc</keyword>
<reference evidence="8 9" key="2">
    <citation type="submission" date="2018-11" db="EMBL/GenBank/DDBJ databases">
        <authorList>
            <consortium name="Pathogen Informatics"/>
        </authorList>
    </citation>
    <scope>NUCLEOTIDE SEQUENCE [LARGE SCALE GENOMIC DNA]</scope>
    <source>
        <strain evidence="8 9">MHpl1</strain>
    </source>
</reference>
<name>A0A0N4WYR6_HAEPC</name>
<keyword evidence="3 7" id="KW-0479">Metal-binding</keyword>
<dbReference type="EMBL" id="UZAF01019717">
    <property type="protein sequence ID" value="VDO62910.1"/>
    <property type="molecule type" value="Genomic_DNA"/>
</dbReference>
<dbReference type="AlphaFoldDB" id="A0A0N4WYR6"/>
<keyword evidence="9" id="KW-1185">Reference proteome</keyword>
<dbReference type="EC" id="3.4.24.-" evidence="7"/>
<evidence type="ECO:0000256" key="6">
    <source>
        <dbReference type="ARBA" id="ARBA00023049"/>
    </source>
</evidence>
<evidence type="ECO:0000256" key="7">
    <source>
        <dbReference type="RuleBase" id="RU366077"/>
    </source>
</evidence>
<evidence type="ECO:0000256" key="1">
    <source>
        <dbReference type="ARBA" id="ARBA00005860"/>
    </source>
</evidence>
<accession>A0A0N4WYR6</accession>
<sequence length="124" mass="14446">MEWGKSLGCAFVTKSCLTWMKMNPTNPYPFCTVYEDARCTTTRLEKLKCTLGKTRNGTFPPGFSPEYDYNVGDLYRDNKGQFFNGCGLVTEADFCPYYMRWLPKTIYGWLRALCRVYKLDLLHD</sequence>
<dbReference type="SUPFAM" id="SSF55486">
    <property type="entry name" value="Metalloproteases ('zincins'), catalytic domain"/>
    <property type="match status" value="1"/>
</dbReference>
<evidence type="ECO:0000256" key="3">
    <source>
        <dbReference type="ARBA" id="ARBA00022723"/>
    </source>
</evidence>
<evidence type="ECO:0000256" key="4">
    <source>
        <dbReference type="ARBA" id="ARBA00022801"/>
    </source>
</evidence>
<reference evidence="10" key="1">
    <citation type="submission" date="2017-02" db="UniProtKB">
        <authorList>
            <consortium name="WormBaseParasite"/>
        </authorList>
    </citation>
    <scope>IDENTIFICATION</scope>
</reference>
<dbReference type="GO" id="GO:0006508">
    <property type="term" value="P:proteolysis"/>
    <property type="evidence" value="ECO:0007669"/>
    <property type="project" value="UniProtKB-KW"/>
</dbReference>
<proteinExistence type="inferred from homology"/>
<dbReference type="GO" id="GO:0004222">
    <property type="term" value="F:metalloendopeptidase activity"/>
    <property type="evidence" value="ECO:0007669"/>
    <property type="project" value="UniProtKB-UniRule"/>
</dbReference>
<dbReference type="GO" id="GO:0016020">
    <property type="term" value="C:membrane"/>
    <property type="evidence" value="ECO:0007669"/>
    <property type="project" value="InterPro"/>
</dbReference>
<comment type="cofactor">
    <cofactor evidence="7">
        <name>Zn(2+)</name>
        <dbReference type="ChEBI" id="CHEBI:29105"/>
    </cofactor>
    <text evidence="7">Binds 1 zinc ion per subunit.</text>
</comment>
<dbReference type="STRING" id="6290.A0A0N4WYR6"/>
<keyword evidence="6 7" id="KW-0482">Metalloprotease</keyword>
<gene>
    <name evidence="8" type="ORF">HPLM_LOCUS17022</name>
</gene>
<evidence type="ECO:0000256" key="2">
    <source>
        <dbReference type="ARBA" id="ARBA00022670"/>
    </source>
</evidence>
<dbReference type="GO" id="GO:0007155">
    <property type="term" value="P:cell adhesion"/>
    <property type="evidence" value="ECO:0007669"/>
    <property type="project" value="InterPro"/>
</dbReference>
<dbReference type="WBParaSite" id="HPLM_0001703001-mRNA-1">
    <property type="protein sequence ID" value="HPLM_0001703001-mRNA-1"/>
    <property type="gene ID" value="HPLM_0001703001"/>
</dbReference>
<dbReference type="Pfam" id="PF01457">
    <property type="entry name" value="Peptidase_M8"/>
    <property type="match status" value="1"/>
</dbReference>
<evidence type="ECO:0000313" key="10">
    <source>
        <dbReference type="WBParaSite" id="HPLM_0001703001-mRNA-1"/>
    </source>
</evidence>
<dbReference type="Proteomes" id="UP000268014">
    <property type="component" value="Unassembled WGS sequence"/>
</dbReference>
<organism evidence="10">
    <name type="scientific">Haemonchus placei</name>
    <name type="common">Barber's pole worm</name>
    <dbReference type="NCBI Taxonomy" id="6290"/>
    <lineage>
        <taxon>Eukaryota</taxon>
        <taxon>Metazoa</taxon>
        <taxon>Ecdysozoa</taxon>
        <taxon>Nematoda</taxon>
        <taxon>Chromadorea</taxon>
        <taxon>Rhabditida</taxon>
        <taxon>Rhabditina</taxon>
        <taxon>Rhabditomorpha</taxon>
        <taxon>Strongyloidea</taxon>
        <taxon>Trichostrongylidae</taxon>
        <taxon>Haemonchus</taxon>
    </lineage>
</organism>
<dbReference type="OrthoDB" id="5856025at2759"/>
<evidence type="ECO:0000313" key="9">
    <source>
        <dbReference type="Proteomes" id="UP000268014"/>
    </source>
</evidence>